<evidence type="ECO:0000256" key="1">
    <source>
        <dbReference type="SAM" id="Phobius"/>
    </source>
</evidence>
<dbReference type="GeneID" id="93018450"/>
<feature type="transmembrane region" description="Helical" evidence="1">
    <location>
        <begin position="136"/>
        <end position="156"/>
    </location>
</feature>
<proteinExistence type="predicted"/>
<evidence type="ECO:0000313" key="2">
    <source>
        <dbReference type="EMBL" id="MDO8054491.1"/>
    </source>
</evidence>
<feature type="transmembrane region" description="Helical" evidence="1">
    <location>
        <begin position="21"/>
        <end position="42"/>
    </location>
</feature>
<gene>
    <name evidence="2" type="ORF">OC696_01230</name>
</gene>
<keyword evidence="1" id="KW-0812">Transmembrane</keyword>
<organism evidence="2 3">
    <name type="scientific">Candidatus Phytoplasma australasiaticum subsp. australasiaticum</name>
    <dbReference type="NCBI Taxonomy" id="2832407"/>
    <lineage>
        <taxon>Bacteria</taxon>
        <taxon>Bacillati</taxon>
        <taxon>Mycoplasmatota</taxon>
        <taxon>Mollicutes</taxon>
        <taxon>Acholeplasmatales</taxon>
        <taxon>Acholeplasmataceae</taxon>
        <taxon>Candidatus Phytoplasma</taxon>
        <taxon>16SrII (Peanut WB group)</taxon>
        <taxon>Candidatus Phytoplasma australasiaticum</taxon>
    </lineage>
</organism>
<keyword evidence="1" id="KW-1133">Transmembrane helix</keyword>
<keyword evidence="3" id="KW-1185">Reference proteome</keyword>
<sequence>MLCKQIKKKIAKTLNISYNMLNFAINITLLVLVIIWFMQIILAEMQINLGTKLSYKDFSTQLEQNKNITSINIQDSGNNFFNKDSYKRIEIKTNQNNVFFTDTDEPLYIKMLSKIFILLENNNNINLNYKTKTNHLSSLLLSLSILCATLNGINYLMPKKIKNWFNDILPS</sequence>
<protein>
    <submittedName>
        <fullName evidence="2">Uncharacterized protein</fullName>
    </submittedName>
</protein>
<keyword evidence="1" id="KW-0472">Membrane</keyword>
<name>A0A9K3WSV6_9MOLU</name>
<dbReference type="AlphaFoldDB" id="A0A9K3WSV6"/>
<evidence type="ECO:0000313" key="3">
    <source>
        <dbReference type="Proteomes" id="UP001170651"/>
    </source>
</evidence>
<accession>A0A9K3WSV6</accession>
<dbReference type="Proteomes" id="UP001170651">
    <property type="component" value="Unassembled WGS sequence"/>
</dbReference>
<reference evidence="2 3" key="1">
    <citation type="journal article" date="2023" name="Int. J. Syst. Evol. Microbiol.">
        <title>The observation of taxonomic boundaries for the 16SrII and 16SrXXV phytoplasmas using genome-based delimitation.</title>
        <authorList>
            <person name="Rodrigues Jardim B."/>
            <person name="Tran-Nguyen L.T.T."/>
            <person name="Gambley C."/>
            <person name="Al-Sadi A.M."/>
            <person name="Al-Subhi A.M."/>
            <person name="Foissac X."/>
            <person name="Salar P."/>
            <person name="Cai H."/>
            <person name="Yang J.Y."/>
            <person name="Davis R."/>
            <person name="Jones L."/>
            <person name="Rodoni B."/>
            <person name="Constable F.E."/>
        </authorList>
    </citation>
    <scope>NUCLEOTIDE SEQUENCE [LARGE SCALE GENOMIC DNA]</scope>
    <source>
        <strain evidence="2">BAWM-OMN-P26</strain>
    </source>
</reference>
<dbReference type="EMBL" id="JAOSIW010000007">
    <property type="protein sequence ID" value="MDO8054491.1"/>
    <property type="molecule type" value="Genomic_DNA"/>
</dbReference>
<comment type="caution">
    <text evidence="2">The sequence shown here is derived from an EMBL/GenBank/DDBJ whole genome shotgun (WGS) entry which is preliminary data.</text>
</comment>
<dbReference type="RefSeq" id="WP_152908763.1">
    <property type="nucleotide sequence ID" value="NZ_JALQCT010000008.1"/>
</dbReference>